<dbReference type="OrthoDB" id="429813at2759"/>
<evidence type="ECO:0000256" key="1">
    <source>
        <dbReference type="ARBA" id="ARBA00022450"/>
    </source>
</evidence>
<dbReference type="InterPro" id="IPR020806">
    <property type="entry name" value="PKS_PP-bd"/>
</dbReference>
<dbReference type="Pfam" id="PF23562">
    <property type="entry name" value="AMP-binding_C_3"/>
    <property type="match status" value="1"/>
</dbReference>
<keyword evidence="2" id="KW-0597">Phosphoprotein</keyword>
<dbReference type="PANTHER" id="PTHR43439">
    <property type="entry name" value="PHENYLACETATE-COENZYME A LIGASE"/>
    <property type="match status" value="1"/>
</dbReference>
<proteinExistence type="predicted"/>
<feature type="domain" description="Carrier" evidence="3">
    <location>
        <begin position="505"/>
        <end position="580"/>
    </location>
</feature>
<evidence type="ECO:0000256" key="2">
    <source>
        <dbReference type="ARBA" id="ARBA00022553"/>
    </source>
</evidence>
<accession>A0A9X0B6I3</accession>
<dbReference type="PROSITE" id="PS50075">
    <property type="entry name" value="CARRIER"/>
    <property type="match status" value="1"/>
</dbReference>
<keyword evidence="1" id="KW-0596">Phosphopantetheine</keyword>
<evidence type="ECO:0000259" key="3">
    <source>
        <dbReference type="PROSITE" id="PS50075"/>
    </source>
</evidence>
<dbReference type="SUPFAM" id="SSF56801">
    <property type="entry name" value="Acetyl-CoA synthetase-like"/>
    <property type="match status" value="1"/>
</dbReference>
<dbReference type="InterPro" id="IPR009081">
    <property type="entry name" value="PP-bd_ACP"/>
</dbReference>
<dbReference type="Gene3D" id="3.40.50.720">
    <property type="entry name" value="NAD(P)-binding Rossmann-like Domain"/>
    <property type="match status" value="1"/>
</dbReference>
<name>A0A9X0B6I3_9EURO</name>
<dbReference type="GO" id="GO:0031177">
    <property type="term" value="F:phosphopantetheine binding"/>
    <property type="evidence" value="ECO:0007669"/>
    <property type="project" value="InterPro"/>
</dbReference>
<keyword evidence="5" id="KW-1185">Reference proteome</keyword>
<dbReference type="Gene3D" id="1.10.1200.10">
    <property type="entry name" value="ACP-like"/>
    <property type="match status" value="1"/>
</dbReference>
<reference evidence="4" key="1">
    <citation type="submission" date="2022-11" db="EMBL/GenBank/DDBJ databases">
        <authorList>
            <person name="Petersen C."/>
        </authorList>
    </citation>
    <scope>NUCLEOTIDE SEQUENCE</scope>
    <source>
        <strain evidence="4">IBT 29864</strain>
    </source>
</reference>
<dbReference type="GeneID" id="81433092"/>
<dbReference type="SUPFAM" id="SSF47336">
    <property type="entry name" value="ACP-like"/>
    <property type="match status" value="1"/>
</dbReference>
<dbReference type="InterPro" id="IPR036736">
    <property type="entry name" value="ACP-like_sf"/>
</dbReference>
<sequence length="1003" mass="110441">MLDCRAEAGPNRVWAKYPVSATSYTEGFQAATYSEMRTAVNRAAHLLCDALGESETFETLAYLGPNDLRYHIFLVAAIKTGYKMFFPSPRNSIVAQKELLARTECKTLLTPDPEPPMVTSLLRESPMNTIRIPSLEELFMNDASLVPYPYIHGQKSLDVVRDQPVLVLHTSGSTGQRIAGIGWGFVLPLFKDSIPVLPLPGRPPSTDGFLEAVRYGHFAWAFVLPIIIDELTSSPEARVLVSEKLKYLFYTGGALPPSAGERAVAAGIQVYSGLGSSECGALPQVRSVDDHLHPPSETWRYLHFNPAMLAEFRHRMDDLHELVVRRSSTHADAQPVFALFPDLEEFETHDLFSPHPDLPDLWMHRGRRDDLIVLLNGEKTNPISFEAEITAHPDVRGALVAGNKRIEACLIVEPVPEALQQATDDTPAKDYFINKIWPTVEESNHHCPAHARIARSMILILDPDMPMLRAGKGTIQRAGTLQLYAEHIEALYIEKELPTPPAIPLSRESVTSTLRSIVADITGWSELQDDVDFFDQGMDSLQLLRLSPAIRSRLGVSISPSVIYSNPSVALLITKICQDTMADTEQDQTILIQEILQQYKQQIDHLASEPTKASPEPNRPATKTVILTGSTGTVGSFVLGQLLNDPEVAHIYCLNRSTDSESLQITRNLKRGIHTPLDADRVTFLTVDLTGSSYGLDTSALETLVGETTQIIHSAWPVDFNQPLSFFQPSLQALVNLITFASQAKHNPPLLFLSSISAVSSATGLIPEETLPDLTSPAPMGYGQSKYLAERILAHAATALPHLRLGVARIGQVSGRARGPEGAWARTDWLPSLVVSSRYLGALPDSLGGGRMEAIDWVPVDDLAVILVELSEALSTGSGALSVFHCVNPEAITWQDLVPATVEELSTPEKNLVTVTFEEWLERLQNSAAELDRDEVKLDEFFAHNPAVKLLDFYQQLLVDSGDKGNGGRLALDKSVCVSQALSGLRPVQPEWMHRWIGEWVDN</sequence>
<gene>
    <name evidence="4" type="ORF">N7496_000984</name>
</gene>
<dbReference type="InterPro" id="IPR000873">
    <property type="entry name" value="AMP-dep_synth/lig_dom"/>
</dbReference>
<reference evidence="4" key="2">
    <citation type="journal article" date="2023" name="IMA Fungus">
        <title>Comparative genomic study of the Penicillium genus elucidates a diverse pangenome and 15 lateral gene transfer events.</title>
        <authorList>
            <person name="Petersen C."/>
            <person name="Sorensen T."/>
            <person name="Nielsen M.R."/>
            <person name="Sondergaard T.E."/>
            <person name="Sorensen J.L."/>
            <person name="Fitzpatrick D.A."/>
            <person name="Frisvad J.C."/>
            <person name="Nielsen K.L."/>
        </authorList>
    </citation>
    <scope>NUCLEOTIDE SEQUENCE</scope>
    <source>
        <strain evidence="4">IBT 29864</strain>
    </source>
</reference>
<evidence type="ECO:0000313" key="5">
    <source>
        <dbReference type="Proteomes" id="UP001147782"/>
    </source>
</evidence>
<dbReference type="InterPro" id="IPR013120">
    <property type="entry name" value="FAR_NAD-bd"/>
</dbReference>
<dbReference type="InterPro" id="IPR051414">
    <property type="entry name" value="Adenylate-forming_Reductase"/>
</dbReference>
<dbReference type="InterPro" id="IPR042099">
    <property type="entry name" value="ANL_N_sf"/>
</dbReference>
<dbReference type="Gene3D" id="3.40.50.12780">
    <property type="entry name" value="N-terminal domain of ligase-like"/>
    <property type="match status" value="2"/>
</dbReference>
<protein>
    <recommendedName>
        <fullName evidence="3">Carrier domain-containing protein</fullName>
    </recommendedName>
</protein>
<dbReference type="Pfam" id="PF00501">
    <property type="entry name" value="AMP-binding"/>
    <property type="match status" value="1"/>
</dbReference>
<dbReference type="InterPro" id="IPR036291">
    <property type="entry name" value="NAD(P)-bd_dom_sf"/>
</dbReference>
<dbReference type="Proteomes" id="UP001147782">
    <property type="component" value="Unassembled WGS sequence"/>
</dbReference>
<dbReference type="SMART" id="SM00823">
    <property type="entry name" value="PKS_PP"/>
    <property type="match status" value="1"/>
</dbReference>
<evidence type="ECO:0000313" key="4">
    <source>
        <dbReference type="EMBL" id="KAJ5389916.1"/>
    </source>
</evidence>
<organism evidence="4 5">
    <name type="scientific">Penicillium cataractarum</name>
    <dbReference type="NCBI Taxonomy" id="2100454"/>
    <lineage>
        <taxon>Eukaryota</taxon>
        <taxon>Fungi</taxon>
        <taxon>Dikarya</taxon>
        <taxon>Ascomycota</taxon>
        <taxon>Pezizomycotina</taxon>
        <taxon>Eurotiomycetes</taxon>
        <taxon>Eurotiomycetidae</taxon>
        <taxon>Eurotiales</taxon>
        <taxon>Aspergillaceae</taxon>
        <taxon>Penicillium</taxon>
    </lineage>
</organism>
<dbReference type="Pfam" id="PF00550">
    <property type="entry name" value="PP-binding"/>
    <property type="match status" value="1"/>
</dbReference>
<dbReference type="PANTHER" id="PTHR43439:SF2">
    <property type="entry name" value="ENZYME, PUTATIVE (JCVI)-RELATED"/>
    <property type="match status" value="1"/>
</dbReference>
<dbReference type="RefSeq" id="XP_056560644.1">
    <property type="nucleotide sequence ID" value="XM_056693915.1"/>
</dbReference>
<comment type="caution">
    <text evidence="4">The sequence shown here is derived from an EMBL/GenBank/DDBJ whole genome shotgun (WGS) entry which is preliminary data.</text>
</comment>
<dbReference type="SUPFAM" id="SSF51735">
    <property type="entry name" value="NAD(P)-binding Rossmann-fold domains"/>
    <property type="match status" value="1"/>
</dbReference>
<dbReference type="GO" id="GO:0044550">
    <property type="term" value="P:secondary metabolite biosynthetic process"/>
    <property type="evidence" value="ECO:0007669"/>
    <property type="project" value="UniProtKB-ARBA"/>
</dbReference>
<dbReference type="Pfam" id="PF07993">
    <property type="entry name" value="NAD_binding_4"/>
    <property type="match status" value="1"/>
</dbReference>
<dbReference type="EMBL" id="JAPZBS010000001">
    <property type="protein sequence ID" value="KAJ5389916.1"/>
    <property type="molecule type" value="Genomic_DNA"/>
</dbReference>
<dbReference type="AlphaFoldDB" id="A0A9X0B6I3"/>